<evidence type="ECO:0000313" key="3">
    <source>
        <dbReference type="Proteomes" id="UP000029999"/>
    </source>
</evidence>
<feature type="transmembrane region" description="Helical" evidence="1">
    <location>
        <begin position="6"/>
        <end position="24"/>
    </location>
</feature>
<gene>
    <name evidence="2" type="ORF">LP43_1417</name>
</gene>
<evidence type="ECO:0000256" key="1">
    <source>
        <dbReference type="SAM" id="Phobius"/>
    </source>
</evidence>
<sequence>MIYWELLSYAAWIIAGLLLLWILADAISVSRQFDEELLVSSREGADEFMEQIQHEEEGK</sequence>
<accession>A0A0A0BGV0</accession>
<dbReference type="Proteomes" id="UP000029999">
    <property type="component" value="Unassembled WGS sequence"/>
</dbReference>
<keyword evidence="1" id="KW-0472">Membrane</keyword>
<dbReference type="RefSeq" id="WP_008289944.1">
    <property type="nucleotide sequence ID" value="NZ_JADFAB010000037.1"/>
</dbReference>
<keyword evidence="1" id="KW-1133">Transmembrane helix</keyword>
<dbReference type="AlphaFoldDB" id="A0A0A0BGV0"/>
<evidence type="ECO:0000313" key="2">
    <source>
        <dbReference type="EMBL" id="KGM06922.1"/>
    </source>
</evidence>
<proteinExistence type="predicted"/>
<organism evidence="2 3">
    <name type="scientific">Methylophaga thiooxydans</name>
    <dbReference type="NCBI Taxonomy" id="392484"/>
    <lineage>
        <taxon>Bacteria</taxon>
        <taxon>Pseudomonadati</taxon>
        <taxon>Pseudomonadota</taxon>
        <taxon>Gammaproteobacteria</taxon>
        <taxon>Thiotrichales</taxon>
        <taxon>Piscirickettsiaceae</taxon>
        <taxon>Methylophaga</taxon>
    </lineage>
</organism>
<dbReference type="STRING" id="392484.LP43_1417"/>
<name>A0A0A0BGV0_9GAMM</name>
<dbReference type="EMBL" id="JRQD01000003">
    <property type="protein sequence ID" value="KGM06922.1"/>
    <property type="molecule type" value="Genomic_DNA"/>
</dbReference>
<protein>
    <submittedName>
        <fullName evidence="2">Uncharacterized protein</fullName>
    </submittedName>
</protein>
<reference evidence="2 3" key="1">
    <citation type="submission" date="2014-09" db="EMBL/GenBank/DDBJ databases">
        <authorList>
            <person name="Grob C."/>
            <person name="Taubert M."/>
            <person name="Howat A.M."/>
            <person name="Burns O.J."/>
            <person name="Dixon J.L."/>
            <person name="Chen Y."/>
            <person name="Murrell J.C."/>
        </authorList>
    </citation>
    <scope>NUCLEOTIDE SEQUENCE [LARGE SCALE GENOMIC DNA]</scope>
    <source>
        <strain evidence="2">L4</strain>
    </source>
</reference>
<comment type="caution">
    <text evidence="2">The sequence shown here is derived from an EMBL/GenBank/DDBJ whole genome shotgun (WGS) entry which is preliminary data.</text>
</comment>
<keyword evidence="1" id="KW-0812">Transmembrane</keyword>